<accession>A0ABP0K850</accession>
<dbReference type="Gene3D" id="3.40.50.300">
    <property type="entry name" value="P-loop containing nucleotide triphosphate hydrolases"/>
    <property type="match status" value="1"/>
</dbReference>
<protein>
    <submittedName>
        <fullName evidence="8">Endoplasmic reticulum-Golgi intermediate compartment protein 3</fullName>
    </submittedName>
</protein>
<evidence type="ECO:0000256" key="6">
    <source>
        <dbReference type="SAM" id="MobiDB-lite"/>
    </source>
</evidence>
<dbReference type="PANTHER" id="PTHR10984">
    <property type="entry name" value="ENDOPLASMIC RETICULUM-GOLGI INTERMEDIATE COMPARTMENT PROTEIN"/>
    <property type="match status" value="1"/>
</dbReference>
<organism evidence="8 9">
    <name type="scientific">Durusdinium trenchii</name>
    <dbReference type="NCBI Taxonomy" id="1381693"/>
    <lineage>
        <taxon>Eukaryota</taxon>
        <taxon>Sar</taxon>
        <taxon>Alveolata</taxon>
        <taxon>Dinophyceae</taxon>
        <taxon>Suessiales</taxon>
        <taxon>Symbiodiniaceae</taxon>
        <taxon>Durusdinium</taxon>
    </lineage>
</organism>
<evidence type="ECO:0000256" key="1">
    <source>
        <dbReference type="ARBA" id="ARBA00004141"/>
    </source>
</evidence>
<keyword evidence="3" id="KW-0812">Transmembrane</keyword>
<evidence type="ECO:0000256" key="3">
    <source>
        <dbReference type="ARBA" id="ARBA00022692"/>
    </source>
</evidence>
<comment type="subcellular location">
    <subcellularLocation>
        <location evidence="1">Membrane</location>
        <topology evidence="1">Multi-pass membrane protein</topology>
    </subcellularLocation>
</comment>
<comment type="caution">
    <text evidence="8">The sequence shown here is derived from an EMBL/GenBank/DDBJ whole genome shotgun (WGS) entry which is preliminary data.</text>
</comment>
<dbReference type="InterPro" id="IPR027417">
    <property type="entry name" value="P-loop_NTPase"/>
</dbReference>
<feature type="domain" description="ABC transporter" evidence="7">
    <location>
        <begin position="229"/>
        <end position="507"/>
    </location>
</feature>
<evidence type="ECO:0000313" key="8">
    <source>
        <dbReference type="EMBL" id="CAK9022965.1"/>
    </source>
</evidence>
<evidence type="ECO:0000259" key="7">
    <source>
        <dbReference type="PROSITE" id="PS50893"/>
    </source>
</evidence>
<dbReference type="Pfam" id="PF13850">
    <property type="entry name" value="ERGIC_N"/>
    <property type="match status" value="1"/>
</dbReference>
<evidence type="ECO:0000256" key="5">
    <source>
        <dbReference type="ARBA" id="ARBA00023136"/>
    </source>
</evidence>
<dbReference type="InterPro" id="IPR012936">
    <property type="entry name" value="Erv_C"/>
</dbReference>
<keyword evidence="9" id="KW-1185">Reference proteome</keyword>
<dbReference type="InterPro" id="IPR017871">
    <property type="entry name" value="ABC_transporter-like_CS"/>
</dbReference>
<dbReference type="InterPro" id="IPR045888">
    <property type="entry name" value="Erv"/>
</dbReference>
<keyword evidence="5" id="KW-0472">Membrane</keyword>
<dbReference type="PROSITE" id="PS50893">
    <property type="entry name" value="ABC_TRANSPORTER_2"/>
    <property type="match status" value="1"/>
</dbReference>
<dbReference type="PROSITE" id="PS00211">
    <property type="entry name" value="ABC_TRANSPORTER_1"/>
    <property type="match status" value="1"/>
</dbReference>
<keyword evidence="4" id="KW-1133">Transmembrane helix</keyword>
<gene>
    <name evidence="8" type="ORF">SCF082_LOCUS16004</name>
</gene>
<evidence type="ECO:0000256" key="4">
    <source>
        <dbReference type="ARBA" id="ARBA00022989"/>
    </source>
</evidence>
<dbReference type="SUPFAM" id="SSF52540">
    <property type="entry name" value="P-loop containing nucleoside triphosphate hydrolases"/>
    <property type="match status" value="1"/>
</dbReference>
<dbReference type="InterPro" id="IPR003439">
    <property type="entry name" value="ABC_transporter-like_ATP-bd"/>
</dbReference>
<name>A0ABP0K850_9DINO</name>
<dbReference type="EMBL" id="CAXAMM010010291">
    <property type="protein sequence ID" value="CAK9022965.1"/>
    <property type="molecule type" value="Genomic_DNA"/>
</dbReference>
<dbReference type="Pfam" id="PF07970">
    <property type="entry name" value="COPIIcoated_ERV"/>
    <property type="match status" value="1"/>
</dbReference>
<feature type="region of interest" description="Disordered" evidence="6">
    <location>
        <begin position="1"/>
        <end position="20"/>
    </location>
</feature>
<evidence type="ECO:0000256" key="2">
    <source>
        <dbReference type="ARBA" id="ARBA00005648"/>
    </source>
</evidence>
<reference evidence="8 9" key="1">
    <citation type="submission" date="2024-02" db="EMBL/GenBank/DDBJ databases">
        <authorList>
            <person name="Chen Y."/>
            <person name="Shah S."/>
            <person name="Dougan E. K."/>
            <person name="Thang M."/>
            <person name="Chan C."/>
        </authorList>
    </citation>
    <scope>NUCLEOTIDE SEQUENCE [LARGE SCALE GENOMIC DNA]</scope>
</reference>
<evidence type="ECO:0000313" key="9">
    <source>
        <dbReference type="Proteomes" id="UP001642464"/>
    </source>
</evidence>
<proteinExistence type="inferred from homology"/>
<sequence>MSASSGIRRRNVPSAADPETFPTSSALETLKRFDVYNKVHDDFVQKRQSGGAVTLVTAAILAMLLYCEVYEFFSVEILHSITVDTSIDRKLPISLDMTFPHLRCSEVSVDTVDSAGDTQVDAHGGLQMHNLDAAGKMSQGDPVAGPGDCWSCMEAADADHKCCNSCQELKNAYNDKGVPYFHILDSAMQCRSSIGCKIKGKVTVNKVSGNIHVALGKSVQRDGKLVHEFNIEDIGDGFNTSHYIDSITFGEYVEGLQSPLVGTRKIAGAGSWMYHYYIKLVPTVYISRWGTTTYTNQYSVTDSARNVQVKEGELSGLPGVFLVYDFSPFLMKQTESVKPWSYVFTSICAIIGGAFSVATLVEMALSSAKEEPELDVIEFYGLVSEKLQELKINPDFLNRNVNEGFSGGERKRNEMLQMAILQPKLAILDEIDSGLDIDALKDVADAIRSVREQDPKRSMLVVTHFERFLRYVEADHVHVMYQGKILKSGGKELADKLDQEGYDWILKSAA</sequence>
<dbReference type="InterPro" id="IPR039542">
    <property type="entry name" value="Erv_N"/>
</dbReference>
<comment type="similarity">
    <text evidence="2">Belongs to the ERGIC family.</text>
</comment>
<dbReference type="Proteomes" id="UP001642464">
    <property type="component" value="Unassembled WGS sequence"/>
</dbReference>
<dbReference type="PANTHER" id="PTHR10984:SF25">
    <property type="entry name" value="ENDOPLASMIC RETICULUM-GOLGI INTERMEDIATE COMPARTMENT PROTEIN 3"/>
    <property type="match status" value="1"/>
</dbReference>